<dbReference type="OrthoDB" id="9773828at2"/>
<dbReference type="GO" id="GO:0005829">
    <property type="term" value="C:cytosol"/>
    <property type="evidence" value="ECO:0007669"/>
    <property type="project" value="TreeGrafter"/>
</dbReference>
<feature type="domain" description="NADP-dependent oxidoreductase" evidence="2">
    <location>
        <begin position="14"/>
        <end position="306"/>
    </location>
</feature>
<dbReference type="AlphaFoldDB" id="A0A1G6I6J9"/>
<dbReference type="InterPro" id="IPR018170">
    <property type="entry name" value="Aldo/ket_reductase_CS"/>
</dbReference>
<evidence type="ECO:0000313" key="3">
    <source>
        <dbReference type="EMBL" id="SDC02162.1"/>
    </source>
</evidence>
<dbReference type="SUPFAM" id="SSF51430">
    <property type="entry name" value="NAD(P)-linked oxidoreductase"/>
    <property type="match status" value="1"/>
</dbReference>
<dbReference type="GO" id="GO:0016491">
    <property type="term" value="F:oxidoreductase activity"/>
    <property type="evidence" value="ECO:0007669"/>
    <property type="project" value="UniProtKB-KW"/>
</dbReference>
<dbReference type="Proteomes" id="UP000199411">
    <property type="component" value="Unassembled WGS sequence"/>
</dbReference>
<gene>
    <name evidence="3" type="ORF">SAMN05660835_00230</name>
</gene>
<reference evidence="4" key="1">
    <citation type="submission" date="2016-10" db="EMBL/GenBank/DDBJ databases">
        <authorList>
            <person name="Varghese N."/>
            <person name="Submissions S."/>
        </authorList>
    </citation>
    <scope>NUCLEOTIDE SEQUENCE [LARGE SCALE GENOMIC DNA]</scope>
    <source>
        <strain evidence="4">DSM 8415</strain>
    </source>
</reference>
<dbReference type="FunFam" id="3.20.20.100:FF:000004">
    <property type="entry name" value="Oxidoreductase, aldo/keto reductase"/>
    <property type="match status" value="1"/>
</dbReference>
<dbReference type="InterPro" id="IPR020471">
    <property type="entry name" value="AKR"/>
</dbReference>
<proteinExistence type="predicted"/>
<name>A0A1G6I6J9_9BACT</name>
<dbReference type="PANTHER" id="PTHR43364:SF4">
    <property type="entry name" value="NAD(P)-LINKED OXIDOREDUCTASE SUPERFAMILY PROTEIN"/>
    <property type="match status" value="1"/>
</dbReference>
<evidence type="ECO:0000259" key="2">
    <source>
        <dbReference type="Pfam" id="PF00248"/>
    </source>
</evidence>
<dbReference type="Pfam" id="PF00248">
    <property type="entry name" value="Aldo_ket_red"/>
    <property type="match status" value="1"/>
</dbReference>
<dbReference type="InterPro" id="IPR050523">
    <property type="entry name" value="AKR_Detox_Biosynth"/>
</dbReference>
<dbReference type="RefSeq" id="WP_092127574.1">
    <property type="nucleotide sequence ID" value="NZ_FMYU01000001.1"/>
</dbReference>
<evidence type="ECO:0000256" key="1">
    <source>
        <dbReference type="ARBA" id="ARBA00023002"/>
    </source>
</evidence>
<keyword evidence="4" id="KW-1185">Reference proteome</keyword>
<dbReference type="PROSITE" id="PS00062">
    <property type="entry name" value="ALDOKETO_REDUCTASE_2"/>
    <property type="match status" value="1"/>
</dbReference>
<keyword evidence="1" id="KW-0560">Oxidoreductase</keyword>
<accession>A0A1G6I6J9</accession>
<sequence>MEFTYINNTIKTSRIGLGTWAIGGWMWGGSDEKQSIETILEALNIGINLIDTAPVYGFGLSEEIVGKAVKLFGKRHEVVIATKVGLEWKDGKVFRNSSKDRIQKEIEDSLKRLQTDYIDIYQVHWPDETVNFQETAETLLNLYEEGKIRAIGVSNYSVEQMEIFRKYAPIHTSQPPFNLYEQSAKEKILPYCYENNIKTLLYGSLCRGLLSGRMTKDTQFSGDDLRKIDPKFQLPRYEQYLKATQELDKFAKEKYNKSVIHLAIRWILDQKGADIALIGARKPSQLSYIKELFDFIVSLQDSHQIDLILNTFIKDPIGPEFMAPP</sequence>
<dbReference type="Gene3D" id="3.20.20.100">
    <property type="entry name" value="NADP-dependent oxidoreductase domain"/>
    <property type="match status" value="1"/>
</dbReference>
<organism evidence="3 4">
    <name type="scientific">Desulfurella multipotens</name>
    <dbReference type="NCBI Taxonomy" id="79269"/>
    <lineage>
        <taxon>Bacteria</taxon>
        <taxon>Pseudomonadati</taxon>
        <taxon>Campylobacterota</taxon>
        <taxon>Desulfurellia</taxon>
        <taxon>Desulfurellales</taxon>
        <taxon>Desulfurellaceae</taxon>
        <taxon>Desulfurella</taxon>
    </lineage>
</organism>
<protein>
    <submittedName>
        <fullName evidence="3">Predicted oxidoreductase</fullName>
    </submittedName>
</protein>
<dbReference type="CDD" id="cd19148">
    <property type="entry name" value="AKR_AKR11B1"/>
    <property type="match status" value="1"/>
</dbReference>
<dbReference type="PANTHER" id="PTHR43364">
    <property type="entry name" value="NADH-SPECIFIC METHYLGLYOXAL REDUCTASE-RELATED"/>
    <property type="match status" value="1"/>
</dbReference>
<dbReference type="InterPro" id="IPR036812">
    <property type="entry name" value="NAD(P)_OxRdtase_dom_sf"/>
</dbReference>
<dbReference type="InterPro" id="IPR023210">
    <property type="entry name" value="NADP_OxRdtase_dom"/>
</dbReference>
<evidence type="ECO:0000313" key="4">
    <source>
        <dbReference type="Proteomes" id="UP000199411"/>
    </source>
</evidence>
<dbReference type="PRINTS" id="PR00069">
    <property type="entry name" value="ALDKETRDTASE"/>
</dbReference>
<dbReference type="EMBL" id="FMYU01000001">
    <property type="protein sequence ID" value="SDC02162.1"/>
    <property type="molecule type" value="Genomic_DNA"/>
</dbReference>